<proteinExistence type="predicted"/>
<keyword evidence="3" id="KW-1185">Reference proteome</keyword>
<organism evidence="2 3">
    <name type="scientific">Shewanella japonica</name>
    <dbReference type="NCBI Taxonomy" id="93973"/>
    <lineage>
        <taxon>Bacteria</taxon>
        <taxon>Pseudomonadati</taxon>
        <taxon>Pseudomonadota</taxon>
        <taxon>Gammaproteobacteria</taxon>
        <taxon>Alteromonadales</taxon>
        <taxon>Shewanellaceae</taxon>
        <taxon>Shewanella</taxon>
    </lineage>
</organism>
<protein>
    <submittedName>
        <fullName evidence="2">Uncharacterized protein</fullName>
    </submittedName>
</protein>
<keyword evidence="1" id="KW-0812">Transmembrane</keyword>
<gene>
    <name evidence="2" type="ORF">SJ2017_3728</name>
</gene>
<name>A0ABM6JP58_9GAMM</name>
<dbReference type="RefSeq" id="WP_055023552.1">
    <property type="nucleotide sequence ID" value="NZ_CANMJJ010000019.1"/>
</dbReference>
<feature type="transmembrane region" description="Helical" evidence="1">
    <location>
        <begin position="37"/>
        <end position="59"/>
    </location>
</feature>
<evidence type="ECO:0000313" key="2">
    <source>
        <dbReference type="EMBL" id="ARD23969.1"/>
    </source>
</evidence>
<dbReference type="Proteomes" id="UP000191820">
    <property type="component" value="Chromosome"/>
</dbReference>
<reference evidence="2 3" key="1">
    <citation type="submission" date="2017-03" db="EMBL/GenBank/DDBJ databases">
        <title>Genome sequencing of Shewanella japonica KCTC 22435.</title>
        <authorList>
            <person name="Kim K.M."/>
        </authorList>
    </citation>
    <scope>NUCLEOTIDE SEQUENCE [LARGE SCALE GENOMIC DNA]</scope>
    <source>
        <strain evidence="2 3">KCTC 22435</strain>
    </source>
</reference>
<sequence length="72" mass="8203">MKIQIIVALVFFAIFAALLPGTHYIYVANADYYMGQYITVASVLLMWISLFAGIASLFFHKIKSLYQSIYND</sequence>
<keyword evidence="1" id="KW-0472">Membrane</keyword>
<keyword evidence="1" id="KW-1133">Transmembrane helix</keyword>
<evidence type="ECO:0000256" key="1">
    <source>
        <dbReference type="SAM" id="Phobius"/>
    </source>
</evidence>
<dbReference type="EMBL" id="CP020472">
    <property type="protein sequence ID" value="ARD23969.1"/>
    <property type="molecule type" value="Genomic_DNA"/>
</dbReference>
<accession>A0ABM6JP58</accession>
<evidence type="ECO:0000313" key="3">
    <source>
        <dbReference type="Proteomes" id="UP000191820"/>
    </source>
</evidence>